<evidence type="ECO:0000313" key="1">
    <source>
        <dbReference type="EMBL" id="MFC7205124.1"/>
    </source>
</evidence>
<evidence type="ECO:0008006" key="3">
    <source>
        <dbReference type="Google" id="ProtNLM"/>
    </source>
</evidence>
<keyword evidence="2" id="KW-1185">Reference proteome</keyword>
<evidence type="ECO:0000313" key="2">
    <source>
        <dbReference type="Proteomes" id="UP001596481"/>
    </source>
</evidence>
<dbReference type="Proteomes" id="UP001596481">
    <property type="component" value="Unassembled WGS sequence"/>
</dbReference>
<organism evidence="1 2">
    <name type="scientific">Haloferax namakaokahaiae</name>
    <dbReference type="NCBI Taxonomy" id="1748331"/>
    <lineage>
        <taxon>Archaea</taxon>
        <taxon>Methanobacteriati</taxon>
        <taxon>Methanobacteriota</taxon>
        <taxon>Stenosarchaea group</taxon>
        <taxon>Halobacteria</taxon>
        <taxon>Halobacteriales</taxon>
        <taxon>Haloferacaceae</taxon>
        <taxon>Haloferax</taxon>
    </lineage>
</organism>
<name>A0ABD5ZIT8_9EURY</name>
<protein>
    <recommendedName>
        <fullName evidence="3">Restriction endonuclease</fullName>
    </recommendedName>
</protein>
<gene>
    <name evidence="1" type="ORF">ACFQJC_16520</name>
</gene>
<reference evidence="1 2" key="1">
    <citation type="journal article" date="2019" name="Int. J. Syst. Evol. Microbiol.">
        <title>The Global Catalogue of Microorganisms (GCM) 10K type strain sequencing project: providing services to taxonomists for standard genome sequencing and annotation.</title>
        <authorList>
            <consortium name="The Broad Institute Genomics Platform"/>
            <consortium name="The Broad Institute Genome Sequencing Center for Infectious Disease"/>
            <person name="Wu L."/>
            <person name="Ma J."/>
        </authorList>
    </citation>
    <scope>NUCLEOTIDE SEQUENCE [LARGE SCALE GENOMIC DNA]</scope>
    <source>
        <strain evidence="1 2">DSM 29988</strain>
    </source>
</reference>
<sequence>MSEESDDTDYFDYWNASKPEFNEVFNRNPSLMGMMKGYMAEEKLKVDVLEQNPRVQNLHSPDDHDRELKGDWRFDWDGEEHIIVEVKCLQSNYVEARNTLSGEVHYTGKYQCDASDRREIELDSGETVETTLLEVGEFDILAVGIFEFGNEWNFVFAKNEDLPKTTYHSYSEAAQDRLIKGMHNIEYPLPDDSIYSENIWPLVEETVAER</sequence>
<dbReference type="EMBL" id="JBHTAA010000005">
    <property type="protein sequence ID" value="MFC7205124.1"/>
    <property type="molecule type" value="Genomic_DNA"/>
</dbReference>
<accession>A0ABD5ZIT8</accession>
<proteinExistence type="predicted"/>
<dbReference type="RefSeq" id="WP_390225414.1">
    <property type="nucleotide sequence ID" value="NZ_JBHTAA010000005.1"/>
</dbReference>
<dbReference type="AlphaFoldDB" id="A0ABD5ZIT8"/>
<comment type="caution">
    <text evidence="1">The sequence shown here is derived from an EMBL/GenBank/DDBJ whole genome shotgun (WGS) entry which is preliminary data.</text>
</comment>